<evidence type="ECO:0000259" key="2">
    <source>
        <dbReference type="SMART" id="SM00849"/>
    </source>
</evidence>
<sequence length="310" mass="33841">MHILPLSLSNPLSTRLSATVLSSALLLTVLSPGVDAAPLQVTHFNPGADSIFPVTSSFISGEHELVLVDAQFQTNDAQTLVDTIKASGKRLTKVFISHGDPDFYFGLALIRANFPKAEILATPSTRAHIQSSMASKLAYWGPILKDNAPKELVLPEAITGDSFSVDGETVRIIGYRSQDPEHSFLWVPSAKTITGGVEVFDGMHMWMADTQTKASRQNWLQHLDTMLALQPEAVIPGHYLVNPEQGKASLDKRAITATRDYVQTFEQAASQADNAAQLIHKMQQSYPEYRGAGLLDISAKVIMGEMAWPQ</sequence>
<dbReference type="InterPro" id="IPR050855">
    <property type="entry name" value="NDM-1-like"/>
</dbReference>
<feature type="chain" id="PRO_5037179238" evidence="1">
    <location>
        <begin position="37"/>
        <end position="310"/>
    </location>
</feature>
<comment type="caution">
    <text evidence="3">The sequence shown here is derived from an EMBL/GenBank/DDBJ whole genome shotgun (WGS) entry which is preliminary data.</text>
</comment>
<dbReference type="EMBL" id="JAAXYH010000003">
    <property type="protein sequence ID" value="NMH64819.1"/>
    <property type="molecule type" value="Genomic_DNA"/>
</dbReference>
<dbReference type="AlphaFoldDB" id="A0A972FTA2"/>
<evidence type="ECO:0000313" key="3">
    <source>
        <dbReference type="EMBL" id="NMH64819.1"/>
    </source>
</evidence>
<gene>
    <name evidence="3" type="ORF">HC757_06505</name>
</gene>
<name>A0A972FTA2_9GAMM</name>
<dbReference type="RefSeq" id="WP_169563645.1">
    <property type="nucleotide sequence ID" value="NZ_JAAXYH010000003.1"/>
</dbReference>
<dbReference type="SMART" id="SM00849">
    <property type="entry name" value="Lactamase_B"/>
    <property type="match status" value="1"/>
</dbReference>
<dbReference type="InterPro" id="IPR036866">
    <property type="entry name" value="RibonucZ/Hydroxyglut_hydro"/>
</dbReference>
<protein>
    <submittedName>
        <fullName evidence="3">MBL fold metallo-hydrolase</fullName>
    </submittedName>
</protein>
<organism evidence="3 4">
    <name type="scientific">Shewanella salipaludis</name>
    <dbReference type="NCBI Taxonomy" id="2723052"/>
    <lineage>
        <taxon>Bacteria</taxon>
        <taxon>Pseudomonadati</taxon>
        <taxon>Pseudomonadota</taxon>
        <taxon>Gammaproteobacteria</taxon>
        <taxon>Alteromonadales</taxon>
        <taxon>Shewanellaceae</taxon>
        <taxon>Shewanella</taxon>
    </lineage>
</organism>
<evidence type="ECO:0000313" key="4">
    <source>
        <dbReference type="Proteomes" id="UP000737113"/>
    </source>
</evidence>
<dbReference type="SUPFAM" id="SSF56281">
    <property type="entry name" value="Metallo-hydrolase/oxidoreductase"/>
    <property type="match status" value="1"/>
</dbReference>
<keyword evidence="1" id="KW-0732">Signal</keyword>
<dbReference type="PANTHER" id="PTHR42951">
    <property type="entry name" value="METALLO-BETA-LACTAMASE DOMAIN-CONTAINING"/>
    <property type="match status" value="1"/>
</dbReference>
<feature type="domain" description="Metallo-beta-lactamase" evidence="2">
    <location>
        <begin position="53"/>
        <end position="238"/>
    </location>
</feature>
<evidence type="ECO:0000256" key="1">
    <source>
        <dbReference type="SAM" id="SignalP"/>
    </source>
</evidence>
<dbReference type="Proteomes" id="UP000737113">
    <property type="component" value="Unassembled WGS sequence"/>
</dbReference>
<dbReference type="Pfam" id="PF00753">
    <property type="entry name" value="Lactamase_B"/>
    <property type="match status" value="1"/>
</dbReference>
<keyword evidence="4" id="KW-1185">Reference proteome</keyword>
<accession>A0A972FTA2</accession>
<proteinExistence type="predicted"/>
<feature type="signal peptide" evidence="1">
    <location>
        <begin position="1"/>
        <end position="36"/>
    </location>
</feature>
<dbReference type="CDD" id="cd07739">
    <property type="entry name" value="metallo-hydrolase-like_MBL-fold"/>
    <property type="match status" value="1"/>
</dbReference>
<dbReference type="Gene3D" id="3.60.15.10">
    <property type="entry name" value="Ribonuclease Z/Hydroxyacylglutathione hydrolase-like"/>
    <property type="match status" value="1"/>
</dbReference>
<reference evidence="3" key="1">
    <citation type="submission" date="2020-04" db="EMBL/GenBank/DDBJ databases">
        <title>Description of Shewanella salipaludis sp. nov., isolated from a salt marsh.</title>
        <authorList>
            <person name="Park S."/>
            <person name="Yoon J.-H."/>
        </authorList>
    </citation>
    <scope>NUCLEOTIDE SEQUENCE</scope>
    <source>
        <strain evidence="3">SHSM-M6</strain>
    </source>
</reference>
<dbReference type="PANTHER" id="PTHR42951:SF14">
    <property type="entry name" value="METALLO-BETA-LACTAMASE SUPERFAMILY PROTEIN"/>
    <property type="match status" value="1"/>
</dbReference>
<dbReference type="InterPro" id="IPR001279">
    <property type="entry name" value="Metallo-B-lactamas"/>
</dbReference>